<protein>
    <submittedName>
        <fullName evidence="1">2015_t:CDS:1</fullName>
    </submittedName>
</protein>
<feature type="non-terminal residue" evidence="1">
    <location>
        <position position="1"/>
    </location>
</feature>
<organism evidence="1 2">
    <name type="scientific">Gigaspora margarita</name>
    <dbReference type="NCBI Taxonomy" id="4874"/>
    <lineage>
        <taxon>Eukaryota</taxon>
        <taxon>Fungi</taxon>
        <taxon>Fungi incertae sedis</taxon>
        <taxon>Mucoromycota</taxon>
        <taxon>Glomeromycotina</taxon>
        <taxon>Glomeromycetes</taxon>
        <taxon>Diversisporales</taxon>
        <taxon>Gigasporaceae</taxon>
        <taxon>Gigaspora</taxon>
    </lineage>
</organism>
<gene>
    <name evidence="1" type="ORF">GMARGA_LOCUS40580</name>
</gene>
<keyword evidence="2" id="KW-1185">Reference proteome</keyword>
<dbReference type="EMBL" id="CAJVQB010104449">
    <property type="protein sequence ID" value="CAG8851137.1"/>
    <property type="molecule type" value="Genomic_DNA"/>
</dbReference>
<proteinExistence type="predicted"/>
<dbReference type="Proteomes" id="UP000789901">
    <property type="component" value="Unassembled WGS sequence"/>
</dbReference>
<accession>A0ABN7XCI6</accession>
<reference evidence="1 2" key="1">
    <citation type="submission" date="2021-06" db="EMBL/GenBank/DDBJ databases">
        <authorList>
            <person name="Kallberg Y."/>
            <person name="Tangrot J."/>
            <person name="Rosling A."/>
        </authorList>
    </citation>
    <scope>NUCLEOTIDE SEQUENCE [LARGE SCALE GENOMIC DNA]</scope>
    <source>
        <strain evidence="1 2">120-4 pot B 10/14</strain>
    </source>
</reference>
<name>A0ABN7XCI6_GIGMA</name>
<comment type="caution">
    <text evidence="1">The sequence shown here is derived from an EMBL/GenBank/DDBJ whole genome shotgun (WGS) entry which is preliminary data.</text>
</comment>
<evidence type="ECO:0000313" key="2">
    <source>
        <dbReference type="Proteomes" id="UP000789901"/>
    </source>
</evidence>
<sequence length="85" mass="9613">ATIVIIKLYDDNLIGGYNPLDWEGTNVWKTTKDSFLFHKVKVRNGYIHKKSNIKPGFEKRAIGCIPLEGPKFGITDLYIESGSKN</sequence>
<evidence type="ECO:0000313" key="1">
    <source>
        <dbReference type="EMBL" id="CAG8851137.1"/>
    </source>
</evidence>
<feature type="non-terminal residue" evidence="1">
    <location>
        <position position="85"/>
    </location>
</feature>